<dbReference type="AlphaFoldDB" id="A0A162PXR6"/>
<evidence type="ECO:0000313" key="2">
    <source>
        <dbReference type="EMBL" id="OAB40250.1"/>
    </source>
</evidence>
<comment type="caution">
    <text evidence="2">The sequence shown here is derived from an EMBL/GenBank/DDBJ whole genome shotgun (WGS) entry which is preliminary data.</text>
</comment>
<sequence>MNFKRASFSIHGFQIHDSSKIRYPHIPFKNRHWPSATALRENLPFLSWDERTLFIFVDNTTANRVQTIALQFPSNMGKALLNAQQASKSAVSNCPKKSQRSQTKDENKNTAQFL</sequence>
<proteinExistence type="predicted"/>
<dbReference type="Proteomes" id="UP000077355">
    <property type="component" value="Unassembled WGS sequence"/>
</dbReference>
<keyword evidence="3" id="KW-1185">Reference proteome</keyword>
<dbReference type="EMBL" id="LVJI01000054">
    <property type="protein sequence ID" value="OAB40250.1"/>
    <property type="molecule type" value="Genomic_DNA"/>
</dbReference>
<feature type="compositionally biased region" description="Polar residues" evidence="1">
    <location>
        <begin position="87"/>
        <end position="96"/>
    </location>
</feature>
<protein>
    <submittedName>
        <fullName evidence="2">Uncharacterized protein</fullName>
    </submittedName>
</protein>
<gene>
    <name evidence="2" type="ORF">PBAT_23350</name>
</gene>
<evidence type="ECO:0000313" key="3">
    <source>
        <dbReference type="Proteomes" id="UP000077355"/>
    </source>
</evidence>
<reference evidence="2 3" key="1">
    <citation type="submission" date="2016-03" db="EMBL/GenBank/DDBJ databases">
        <title>Draft genome sequence of Paenibacillus antarcticus CECT 5836.</title>
        <authorList>
            <person name="Shin S.-K."/>
            <person name="Yi H."/>
        </authorList>
    </citation>
    <scope>NUCLEOTIDE SEQUENCE [LARGE SCALE GENOMIC DNA]</scope>
    <source>
        <strain evidence="2 3">CECT 5836</strain>
    </source>
</reference>
<evidence type="ECO:0000256" key="1">
    <source>
        <dbReference type="SAM" id="MobiDB-lite"/>
    </source>
</evidence>
<feature type="region of interest" description="Disordered" evidence="1">
    <location>
        <begin position="87"/>
        <end position="114"/>
    </location>
</feature>
<accession>A0A162PXR6</accession>
<organism evidence="2 3">
    <name type="scientific">Paenibacillus antarcticus</name>
    <dbReference type="NCBI Taxonomy" id="253703"/>
    <lineage>
        <taxon>Bacteria</taxon>
        <taxon>Bacillati</taxon>
        <taxon>Bacillota</taxon>
        <taxon>Bacilli</taxon>
        <taxon>Bacillales</taxon>
        <taxon>Paenibacillaceae</taxon>
        <taxon>Paenibacillus</taxon>
    </lineage>
</organism>
<name>A0A162PXR6_9BACL</name>